<name>A0A9D2KLT3_9BACT</name>
<dbReference type="GO" id="GO:0005829">
    <property type="term" value="C:cytosol"/>
    <property type="evidence" value="ECO:0007669"/>
    <property type="project" value="TreeGrafter"/>
</dbReference>
<dbReference type="Pfam" id="PF08206">
    <property type="entry name" value="OB_RNB"/>
    <property type="match status" value="1"/>
</dbReference>
<organism evidence="11 12">
    <name type="scientific">Candidatus Mailhella merdigallinarum</name>
    <dbReference type="NCBI Taxonomy" id="2838658"/>
    <lineage>
        <taxon>Bacteria</taxon>
        <taxon>Pseudomonadati</taxon>
        <taxon>Thermodesulfobacteriota</taxon>
        <taxon>Desulfovibrionia</taxon>
        <taxon>Desulfovibrionales</taxon>
        <taxon>Desulfovibrionaceae</taxon>
        <taxon>Mailhella</taxon>
    </lineage>
</organism>
<dbReference type="CDD" id="cd04471">
    <property type="entry name" value="S1_RNase_R"/>
    <property type="match status" value="1"/>
</dbReference>
<dbReference type="GO" id="GO:0008859">
    <property type="term" value="F:exoribonuclease II activity"/>
    <property type="evidence" value="ECO:0007669"/>
    <property type="project" value="UniProtKB-UniRule"/>
</dbReference>
<comment type="function">
    <text evidence="8">3'-5' exoribonuclease that releases 5'-nucleoside monophosphates and is involved in maturation of structured RNAs.</text>
</comment>
<dbReference type="InterPro" id="IPR013223">
    <property type="entry name" value="RNase_B_OB_dom"/>
</dbReference>
<evidence type="ECO:0000256" key="6">
    <source>
        <dbReference type="ARBA" id="ARBA00022839"/>
    </source>
</evidence>
<feature type="compositionally biased region" description="Basic and acidic residues" evidence="9">
    <location>
        <begin position="752"/>
        <end position="771"/>
    </location>
</feature>
<dbReference type="Pfam" id="PF00773">
    <property type="entry name" value="RNB"/>
    <property type="match status" value="1"/>
</dbReference>
<comment type="caution">
    <text evidence="11">The sequence shown here is derived from an EMBL/GenBank/DDBJ whole genome shotgun (WGS) entry which is preliminary data.</text>
</comment>
<reference evidence="11" key="2">
    <citation type="submission" date="2021-04" db="EMBL/GenBank/DDBJ databases">
        <authorList>
            <person name="Gilroy R."/>
        </authorList>
    </citation>
    <scope>NUCLEOTIDE SEQUENCE</scope>
    <source>
        <strain evidence="11">CHK186-16707</strain>
    </source>
</reference>
<evidence type="ECO:0000256" key="2">
    <source>
        <dbReference type="ARBA" id="ARBA00004496"/>
    </source>
</evidence>
<dbReference type="InterPro" id="IPR050180">
    <property type="entry name" value="RNR_Ribonuclease"/>
</dbReference>
<dbReference type="Gene3D" id="2.40.50.140">
    <property type="entry name" value="Nucleic acid-binding proteins"/>
    <property type="match status" value="2"/>
</dbReference>
<dbReference type="InterPro" id="IPR004476">
    <property type="entry name" value="RNase_II/RNase_R"/>
</dbReference>
<dbReference type="SMART" id="SM00316">
    <property type="entry name" value="S1"/>
    <property type="match status" value="1"/>
</dbReference>
<keyword evidence="6 8" id="KW-0269">Exonuclease</keyword>
<keyword evidence="4 8" id="KW-0540">Nuclease</keyword>
<evidence type="ECO:0000256" key="3">
    <source>
        <dbReference type="ARBA" id="ARBA00022490"/>
    </source>
</evidence>
<dbReference type="SMART" id="SM00955">
    <property type="entry name" value="RNB"/>
    <property type="match status" value="1"/>
</dbReference>
<dbReference type="InterPro" id="IPR003029">
    <property type="entry name" value="S1_domain"/>
</dbReference>
<dbReference type="GO" id="GO:0003723">
    <property type="term" value="F:RNA binding"/>
    <property type="evidence" value="ECO:0007669"/>
    <property type="project" value="UniProtKB-UniRule"/>
</dbReference>
<reference evidence="11" key="1">
    <citation type="journal article" date="2021" name="PeerJ">
        <title>Extensive microbial diversity within the chicken gut microbiome revealed by metagenomics and culture.</title>
        <authorList>
            <person name="Gilroy R."/>
            <person name="Ravi A."/>
            <person name="Getino M."/>
            <person name="Pursley I."/>
            <person name="Horton D.L."/>
            <person name="Alikhan N.F."/>
            <person name="Baker D."/>
            <person name="Gharbi K."/>
            <person name="Hall N."/>
            <person name="Watson M."/>
            <person name="Adriaenssens E.M."/>
            <person name="Foster-Nyarko E."/>
            <person name="Jarju S."/>
            <person name="Secka A."/>
            <person name="Antonio M."/>
            <person name="Oren A."/>
            <person name="Chaudhuri R.R."/>
            <person name="La Ragione R."/>
            <person name="Hildebrand F."/>
            <person name="Pallen M.J."/>
        </authorList>
    </citation>
    <scope>NUCLEOTIDE SEQUENCE</scope>
    <source>
        <strain evidence="11">CHK186-16707</strain>
    </source>
</reference>
<dbReference type="SUPFAM" id="SSF50249">
    <property type="entry name" value="Nucleic acid-binding proteins"/>
    <property type="match status" value="3"/>
</dbReference>
<comment type="catalytic activity">
    <reaction evidence="1 8">
        <text>Exonucleolytic cleavage in the 3'- to 5'-direction to yield nucleoside 5'-phosphates.</text>
        <dbReference type="EC" id="3.1.13.1"/>
    </reaction>
</comment>
<comment type="subcellular location">
    <subcellularLocation>
        <location evidence="2 8">Cytoplasm</location>
    </subcellularLocation>
</comment>
<dbReference type="NCBIfam" id="TIGR00358">
    <property type="entry name" value="3_prime_RNase"/>
    <property type="match status" value="1"/>
</dbReference>
<feature type="region of interest" description="Disordered" evidence="9">
    <location>
        <begin position="722"/>
        <end position="782"/>
    </location>
</feature>
<evidence type="ECO:0000259" key="10">
    <source>
        <dbReference type="PROSITE" id="PS50126"/>
    </source>
</evidence>
<dbReference type="PANTHER" id="PTHR23355">
    <property type="entry name" value="RIBONUCLEASE"/>
    <property type="match status" value="1"/>
</dbReference>
<evidence type="ECO:0000256" key="8">
    <source>
        <dbReference type="HAMAP-Rule" id="MF_01895"/>
    </source>
</evidence>
<evidence type="ECO:0000256" key="4">
    <source>
        <dbReference type="ARBA" id="ARBA00022722"/>
    </source>
</evidence>
<evidence type="ECO:0000256" key="7">
    <source>
        <dbReference type="ARBA" id="ARBA00022884"/>
    </source>
</evidence>
<dbReference type="EMBL" id="DXAN01000032">
    <property type="protein sequence ID" value="HJA09555.1"/>
    <property type="molecule type" value="Genomic_DNA"/>
</dbReference>
<feature type="compositionally biased region" description="Basic residues" evidence="9">
    <location>
        <begin position="772"/>
        <end position="782"/>
    </location>
</feature>
<dbReference type="AlphaFoldDB" id="A0A9D2KLT3"/>
<dbReference type="Pfam" id="PF00575">
    <property type="entry name" value="S1"/>
    <property type="match status" value="1"/>
</dbReference>
<protein>
    <recommendedName>
        <fullName evidence="8">Ribonuclease R</fullName>
        <shortName evidence="8">RNase R</shortName>
        <ecNumber evidence="8">3.1.13.1</ecNumber>
    </recommendedName>
</protein>
<dbReference type="InterPro" id="IPR001900">
    <property type="entry name" value="RNase_II/R"/>
</dbReference>
<evidence type="ECO:0000256" key="1">
    <source>
        <dbReference type="ARBA" id="ARBA00001849"/>
    </source>
</evidence>
<dbReference type="InterPro" id="IPR012340">
    <property type="entry name" value="NA-bd_OB-fold"/>
</dbReference>
<dbReference type="Proteomes" id="UP000824225">
    <property type="component" value="Unassembled WGS sequence"/>
</dbReference>
<keyword evidence="7 8" id="KW-0694">RNA-binding</keyword>
<dbReference type="EC" id="3.1.13.1" evidence="8"/>
<evidence type="ECO:0000256" key="5">
    <source>
        <dbReference type="ARBA" id="ARBA00022801"/>
    </source>
</evidence>
<sequence length="782" mass="85703">MKKIDTFTPQTLLDTLSAAPHPLSLDDILRRAGLSRRLKREVVAALRGMADNGTLARLRGGLWTPAARLKNVRGVLAVQRSGAAFVAPEHQGPRGGHDIYIAPGAAGDAWNGDLVEVALLPARRGAGTEGRVLRVLRRGESELTVRVLHPGRRDGPALARPADARLAFDMQVDVSGLPTPPERGELLRVTPGERLPSPADAPLWSAAAIRSLGREDEAAVQEQLTKLNHLIPQGFPDNVLTEAEAASRREPDGETPLDLRSLPLVTIDGEDARDFDDAVYVERQGENWRLLVAIADVSLYVRPRGALDREARERGNSYYFPASVEPMLPEALSNGVCSLRPGEDRRVLTADLRVDATGRTIDASFAAGLMRSRARLTYTGVQALLNGDENALREVGNAMPPEVAAMLRQAAGLAELLIRRRQQRGGLDFDLPEPEFVVDKGRVIAVRNRQRLFSHRLIEAFMVAANEAAAEFLAGRGAPFLYRVHPEPGSEKMSDLLRALNATGLSLPRPAARMTPQARLRWLHAVLAAAAGTEQAFLVNRLVLRSMMQARYAPEAGGHFGLASSCYCHFTSPIRRYADLVTHRALRRTLGLDAGGPIPTGHKLLAVAEQCNGRERAAQDAEREITRRLGCLLLRERVGEVFTGVISGVMPFGLFVELEGMPLEGMIRVESLGRDYFEYDADRQELRGRLSGRAYRLGEALEVRLADVSVGRLEITLELADNPLPRRDGHAPRPARKQAAARPGRRQHSRRREGGKTPERTARPGRIETKAGRKRAPSRPGR</sequence>
<proteinExistence type="inferred from homology"/>
<keyword evidence="3 8" id="KW-0963">Cytoplasm</keyword>
<keyword evidence="5 8" id="KW-0378">Hydrolase</keyword>
<feature type="domain" description="S1 motif" evidence="10">
    <location>
        <begin position="639"/>
        <end position="720"/>
    </location>
</feature>
<accession>A0A9D2KLT3</accession>
<dbReference type="PROSITE" id="PS50126">
    <property type="entry name" value="S1"/>
    <property type="match status" value="1"/>
</dbReference>
<comment type="similarity">
    <text evidence="8">Belongs to the RNR ribonuclease family. RNase R subfamily.</text>
</comment>
<evidence type="ECO:0000313" key="12">
    <source>
        <dbReference type="Proteomes" id="UP000824225"/>
    </source>
</evidence>
<dbReference type="HAMAP" id="MF_01895">
    <property type="entry name" value="RNase_R"/>
    <property type="match status" value="1"/>
</dbReference>
<dbReference type="GO" id="GO:0006402">
    <property type="term" value="P:mRNA catabolic process"/>
    <property type="evidence" value="ECO:0007669"/>
    <property type="project" value="TreeGrafter"/>
</dbReference>
<evidence type="ECO:0000313" key="11">
    <source>
        <dbReference type="EMBL" id="HJA09555.1"/>
    </source>
</evidence>
<gene>
    <name evidence="8" type="primary">rnr</name>
    <name evidence="11" type="ORF">H9962_10285</name>
</gene>
<evidence type="ECO:0000256" key="9">
    <source>
        <dbReference type="SAM" id="MobiDB-lite"/>
    </source>
</evidence>
<dbReference type="InterPro" id="IPR011805">
    <property type="entry name" value="RNase_R"/>
</dbReference>
<dbReference type="PANTHER" id="PTHR23355:SF9">
    <property type="entry name" value="DIS3-LIKE EXONUCLEASE 2"/>
    <property type="match status" value="1"/>
</dbReference>